<comment type="caution">
    <text evidence="15">Lacks conserved residue(s) required for the propagation of feature annotation.</text>
</comment>
<dbReference type="UniPathway" id="UPA00049">
    <property type="reaction ID" value="UER00061"/>
</dbReference>
<comment type="cofactor">
    <cofactor evidence="15">
        <name>[2Fe-2S] cluster</name>
        <dbReference type="ChEBI" id="CHEBI:190135"/>
    </cofactor>
    <text evidence="15">Binds 1 [2Fe-2S] cluster per subunit. This cluster acts as a Lewis acid cofactor.</text>
</comment>
<evidence type="ECO:0000313" key="18">
    <source>
        <dbReference type="EMBL" id="TQL56258.1"/>
    </source>
</evidence>
<dbReference type="FunFam" id="3.50.30.80:FF:000001">
    <property type="entry name" value="Dihydroxy-acid dehydratase"/>
    <property type="match status" value="1"/>
</dbReference>
<keyword evidence="4 15" id="KW-0001">2Fe-2S</keyword>
<gene>
    <name evidence="15" type="primary">ilvD</name>
    <name evidence="18" type="ORF">FB460_2561</name>
</gene>
<dbReference type="EC" id="4.2.1.9" evidence="14 15"/>
<comment type="subunit">
    <text evidence="15">Homodimer.</text>
</comment>
<keyword evidence="8 15" id="KW-0411">Iron-sulfur</keyword>
<comment type="function">
    <text evidence="15">Functions in the biosynthesis of branched-chain amino acids. Catalyzes the dehydration of (2R,3R)-2,3-dihydroxy-3-methylpentanoate (2,3-dihydroxy-3-methylvalerate) into 2-oxo-3-methylpentanoate (2-oxo-3-methylvalerate) and of (2R)-2,3-dihydroxy-3-methylbutanoate (2,3-dihydroxyisovalerate) into 2-oxo-3-methylbutanoate (2-oxoisovalerate), the penultimate precursor to L-isoleucine and L-valine, respectively.</text>
</comment>
<evidence type="ECO:0000313" key="19">
    <source>
        <dbReference type="Proteomes" id="UP000316196"/>
    </source>
</evidence>
<dbReference type="InterPro" id="IPR000581">
    <property type="entry name" value="ILV_EDD_N"/>
</dbReference>
<keyword evidence="9 15" id="KW-0456">Lyase</keyword>
<keyword evidence="3 15" id="KW-0028">Amino-acid biosynthesis</keyword>
<comment type="similarity">
    <text evidence="2 15">Belongs to the IlvD/Edd family.</text>
</comment>
<dbReference type="InterPro" id="IPR004404">
    <property type="entry name" value="DihydroxyA_deHydtase"/>
</dbReference>
<keyword evidence="7 15" id="KW-0408">Iron</keyword>
<dbReference type="InterPro" id="IPR037237">
    <property type="entry name" value="IlvD/EDD_N"/>
</dbReference>
<feature type="binding site" description="via carbamate group" evidence="15">
    <location>
        <position position="129"/>
    </location>
    <ligand>
        <name>Mg(2+)</name>
        <dbReference type="ChEBI" id="CHEBI:18420"/>
    </ligand>
</feature>
<dbReference type="NCBIfam" id="NF002068">
    <property type="entry name" value="PRK00911.1"/>
    <property type="match status" value="1"/>
</dbReference>
<feature type="binding site" evidence="15">
    <location>
        <position position="86"/>
    </location>
    <ligand>
        <name>Mg(2+)</name>
        <dbReference type="ChEBI" id="CHEBI:18420"/>
    </ligand>
</feature>
<dbReference type="GO" id="GO:0009097">
    <property type="term" value="P:isoleucine biosynthetic process"/>
    <property type="evidence" value="ECO:0007669"/>
    <property type="project" value="UniProtKB-UniRule"/>
</dbReference>
<dbReference type="UniPathway" id="UPA00047">
    <property type="reaction ID" value="UER00057"/>
</dbReference>
<dbReference type="PROSITE" id="PS00886">
    <property type="entry name" value="ILVD_EDD_1"/>
    <property type="match status" value="1"/>
</dbReference>
<evidence type="ECO:0000256" key="1">
    <source>
        <dbReference type="ARBA" id="ARBA00001946"/>
    </source>
</evidence>
<feature type="domain" description="Dihydroxy-acid/6-phosphogluconate dehydratase C-terminal" evidence="17">
    <location>
        <begin position="368"/>
        <end position="559"/>
    </location>
</feature>
<evidence type="ECO:0000256" key="4">
    <source>
        <dbReference type="ARBA" id="ARBA00022714"/>
    </source>
</evidence>
<dbReference type="GO" id="GO:0004160">
    <property type="term" value="F:dihydroxy-acid dehydratase activity"/>
    <property type="evidence" value="ECO:0007669"/>
    <property type="project" value="UniProtKB-UniRule"/>
</dbReference>
<evidence type="ECO:0000256" key="14">
    <source>
        <dbReference type="ARBA" id="ARBA00029490"/>
    </source>
</evidence>
<comment type="pathway">
    <text evidence="13 15">Amino-acid biosynthesis; L-isoleucine biosynthesis; L-isoleucine from 2-oxobutanoate: step 3/4.</text>
</comment>
<comment type="cofactor">
    <cofactor evidence="1 15">
        <name>Mg(2+)</name>
        <dbReference type="ChEBI" id="CHEBI:18420"/>
    </cofactor>
</comment>
<evidence type="ECO:0000256" key="11">
    <source>
        <dbReference type="ARBA" id="ARBA00029304"/>
    </source>
</evidence>
<dbReference type="Pfam" id="PF24877">
    <property type="entry name" value="ILV_EDD_C"/>
    <property type="match status" value="1"/>
</dbReference>
<feature type="modified residue" description="N6-carboxylysine" evidence="15">
    <location>
        <position position="129"/>
    </location>
</feature>
<protein>
    <recommendedName>
        <fullName evidence="14 15">Dihydroxy-acid dehydratase</fullName>
        <shortName evidence="15">DAD</shortName>
        <ecNumber evidence="14 15">4.2.1.9</ecNumber>
    </recommendedName>
</protein>
<reference evidence="18 19" key="1">
    <citation type="submission" date="2019-06" db="EMBL/GenBank/DDBJ databases">
        <title>Sequencing the genomes of 1000 actinobacteria strains.</title>
        <authorList>
            <person name="Klenk H.-P."/>
        </authorList>
    </citation>
    <scope>NUCLEOTIDE SEQUENCE [LARGE SCALE GENOMIC DNA]</scope>
    <source>
        <strain evidence="18 19">DSM 8251</strain>
    </source>
</reference>
<dbReference type="EMBL" id="VFOR01000005">
    <property type="protein sequence ID" value="TQL56258.1"/>
    <property type="molecule type" value="Genomic_DNA"/>
</dbReference>
<feature type="active site" description="Proton acceptor" evidence="15">
    <location>
        <position position="476"/>
    </location>
</feature>
<evidence type="ECO:0000256" key="2">
    <source>
        <dbReference type="ARBA" id="ARBA00006486"/>
    </source>
</evidence>
<dbReference type="AlphaFoldDB" id="A0A542Z7F0"/>
<dbReference type="RefSeq" id="WP_142094570.1">
    <property type="nucleotide sequence ID" value="NZ_BAAAMD010000003.1"/>
</dbReference>
<dbReference type="NCBIfam" id="TIGR00110">
    <property type="entry name" value="ilvD"/>
    <property type="match status" value="1"/>
</dbReference>
<evidence type="ECO:0000256" key="5">
    <source>
        <dbReference type="ARBA" id="ARBA00022723"/>
    </source>
</evidence>
<evidence type="ECO:0000256" key="7">
    <source>
        <dbReference type="ARBA" id="ARBA00023004"/>
    </source>
</evidence>
<evidence type="ECO:0000256" key="12">
    <source>
        <dbReference type="ARBA" id="ARBA00029436"/>
    </source>
</evidence>
<dbReference type="Proteomes" id="UP000316196">
    <property type="component" value="Unassembled WGS sequence"/>
</dbReference>
<evidence type="ECO:0000259" key="16">
    <source>
        <dbReference type="Pfam" id="PF00920"/>
    </source>
</evidence>
<dbReference type="PANTHER" id="PTHR21000">
    <property type="entry name" value="DIHYDROXY-ACID DEHYDRATASE DAD"/>
    <property type="match status" value="1"/>
</dbReference>
<dbReference type="Pfam" id="PF00920">
    <property type="entry name" value="ILVD_EDD_N"/>
    <property type="match status" value="1"/>
</dbReference>
<dbReference type="InterPro" id="IPR050165">
    <property type="entry name" value="DHAD_IlvD/Edd"/>
</dbReference>
<comment type="pathway">
    <text evidence="12 15">Amino-acid biosynthesis; L-valine biosynthesis; L-valine from pyruvate: step 3/4.</text>
</comment>
<dbReference type="OrthoDB" id="9807077at2"/>
<feature type="binding site" evidence="15">
    <location>
        <position position="450"/>
    </location>
    <ligand>
        <name>Mg(2+)</name>
        <dbReference type="ChEBI" id="CHEBI:18420"/>
    </ligand>
</feature>
<sequence length="562" mass="58187">MVDHPDIKPRSRAVTDGLESTAARGMLRAVGMGDDDFAKPQIGVASSWNEITPCNLSLDRLAKAVKDGVHAGGGYPLEFGTISVSDGISMGHEGMHYSLVSREVIADSVETVMSAERLDGSVLLAGCDKSLPGMLMAAARLDLASVFLYAGSTLPGKVGDKDVTIIDAFEAVGACVKGLISREEVTEVEKAICPGEGACGGMYTANTMASAAEALGMSLPGSAAPPAVDRRRDGFARRSGEAVVEMLRRGITARDILTKEAFENAIAVVMAFGGSTNAVLHLLAIANEAEVALTLDDFSRIGAKVPHLGDLKPFGRYVMSDVDRVGGVPVIMKALLEAGLMHGDVLTVTGRTMAENLADITPPALDGDILRPIDEPIHPSGGITILHGNLAPEGAVVKSAGFDTDVITGTARVFDGERAAMDALEDGGIDHGDVVVIRYEGPRGGPGMREMLAITGAIKGAGLGKDVMLITDGRFSGGTTGLCVGHIAPEATDGGPIALVEDGDQITLDVAKGSLTVDLSDEELAARRERWTAPEPPARARRGVLAKYAATVQSAAVGAVCS</sequence>
<proteinExistence type="inferred from homology"/>
<feature type="binding site" evidence="15">
    <location>
        <position position="54"/>
    </location>
    <ligand>
        <name>[2Fe-2S] cluster</name>
        <dbReference type="ChEBI" id="CHEBI:190135"/>
    </ligand>
</feature>
<comment type="caution">
    <text evidence="18">The sequence shown here is derived from an EMBL/GenBank/DDBJ whole genome shotgun (WGS) entry which is preliminary data.</text>
</comment>
<dbReference type="Gene3D" id="3.50.30.80">
    <property type="entry name" value="IlvD/EDD C-terminal domain-like"/>
    <property type="match status" value="1"/>
</dbReference>
<evidence type="ECO:0000256" key="8">
    <source>
        <dbReference type="ARBA" id="ARBA00023014"/>
    </source>
</evidence>
<dbReference type="InterPro" id="IPR020558">
    <property type="entry name" value="DiOHA_6PGluconate_deHydtase_CS"/>
</dbReference>
<dbReference type="GO" id="GO:0009099">
    <property type="term" value="P:L-valine biosynthetic process"/>
    <property type="evidence" value="ECO:0007669"/>
    <property type="project" value="UniProtKB-UniRule"/>
</dbReference>
<dbReference type="GO" id="GO:0051537">
    <property type="term" value="F:2 iron, 2 sulfur cluster binding"/>
    <property type="evidence" value="ECO:0007669"/>
    <property type="project" value="UniProtKB-UniRule"/>
</dbReference>
<keyword evidence="6 15" id="KW-0460">Magnesium</keyword>
<dbReference type="InterPro" id="IPR042096">
    <property type="entry name" value="Dihydro-acid_dehy_C"/>
</dbReference>
<organism evidence="18 19">
    <name type="scientific">Propioniferax innocua</name>
    <dbReference type="NCBI Taxonomy" id="1753"/>
    <lineage>
        <taxon>Bacteria</taxon>
        <taxon>Bacillati</taxon>
        <taxon>Actinomycetota</taxon>
        <taxon>Actinomycetes</taxon>
        <taxon>Propionibacteriales</taxon>
        <taxon>Propionibacteriaceae</taxon>
        <taxon>Propioniferax</taxon>
    </lineage>
</organism>
<accession>A0A542Z7F0</accession>
<feature type="domain" description="Dihydroxy-acid/6-phosphogluconate dehydratase N-terminal" evidence="16">
    <location>
        <begin position="39"/>
        <end position="356"/>
    </location>
</feature>
<evidence type="ECO:0000256" key="6">
    <source>
        <dbReference type="ARBA" id="ARBA00022842"/>
    </source>
</evidence>
<feature type="binding site" evidence="15">
    <location>
        <position position="128"/>
    </location>
    <ligand>
        <name>Mg(2+)</name>
        <dbReference type="ChEBI" id="CHEBI:18420"/>
    </ligand>
</feature>
<evidence type="ECO:0000256" key="15">
    <source>
        <dbReference type="HAMAP-Rule" id="MF_00012"/>
    </source>
</evidence>
<keyword evidence="5 15" id="KW-0479">Metal-binding</keyword>
<evidence type="ECO:0000256" key="13">
    <source>
        <dbReference type="ARBA" id="ARBA00029437"/>
    </source>
</evidence>
<dbReference type="HAMAP" id="MF_00012">
    <property type="entry name" value="IlvD"/>
    <property type="match status" value="1"/>
</dbReference>
<dbReference type="InterPro" id="IPR056740">
    <property type="entry name" value="ILV_EDD_C"/>
</dbReference>
<evidence type="ECO:0000256" key="10">
    <source>
        <dbReference type="ARBA" id="ARBA00023304"/>
    </source>
</evidence>
<evidence type="ECO:0000256" key="3">
    <source>
        <dbReference type="ARBA" id="ARBA00022605"/>
    </source>
</evidence>
<comment type="catalytic activity">
    <reaction evidence="11">
        <text>(2R)-2,3-dihydroxy-3-methylbutanoate = 3-methyl-2-oxobutanoate + H2O</text>
        <dbReference type="Rhea" id="RHEA:24809"/>
        <dbReference type="ChEBI" id="CHEBI:11851"/>
        <dbReference type="ChEBI" id="CHEBI:15377"/>
        <dbReference type="ChEBI" id="CHEBI:49072"/>
        <dbReference type="EC" id="4.2.1.9"/>
    </reaction>
    <physiologicalReaction direction="left-to-right" evidence="11">
        <dbReference type="Rhea" id="RHEA:24810"/>
    </physiologicalReaction>
</comment>
<dbReference type="SUPFAM" id="SSF52016">
    <property type="entry name" value="LeuD/IlvD-like"/>
    <property type="match status" value="1"/>
</dbReference>
<dbReference type="SUPFAM" id="SSF143975">
    <property type="entry name" value="IlvD/EDD N-terminal domain-like"/>
    <property type="match status" value="1"/>
</dbReference>
<comment type="catalytic activity">
    <reaction evidence="15">
        <text>(2R,3R)-2,3-dihydroxy-3-methylpentanoate = (S)-3-methyl-2-oxopentanoate + H2O</text>
        <dbReference type="Rhea" id="RHEA:27694"/>
        <dbReference type="ChEBI" id="CHEBI:15377"/>
        <dbReference type="ChEBI" id="CHEBI:35146"/>
        <dbReference type="ChEBI" id="CHEBI:49258"/>
        <dbReference type="EC" id="4.2.1.9"/>
    </reaction>
</comment>
<keyword evidence="10 15" id="KW-0100">Branched-chain amino acid biosynthesis</keyword>
<keyword evidence="19" id="KW-1185">Reference proteome</keyword>
<evidence type="ECO:0000256" key="9">
    <source>
        <dbReference type="ARBA" id="ARBA00023239"/>
    </source>
</evidence>
<evidence type="ECO:0000259" key="17">
    <source>
        <dbReference type="Pfam" id="PF24877"/>
    </source>
</evidence>
<dbReference type="PANTHER" id="PTHR21000:SF5">
    <property type="entry name" value="DIHYDROXY-ACID DEHYDRATASE, MITOCHONDRIAL"/>
    <property type="match status" value="1"/>
</dbReference>
<name>A0A542Z7F0_9ACTN</name>
<dbReference type="GO" id="GO:0000287">
    <property type="term" value="F:magnesium ion binding"/>
    <property type="evidence" value="ECO:0007669"/>
    <property type="project" value="UniProtKB-UniRule"/>
</dbReference>